<keyword evidence="2" id="KW-0238">DNA-binding</keyword>
<dbReference type="RefSeq" id="WP_226953926.1">
    <property type="nucleotide sequence ID" value="NZ_JACDXW010000003.1"/>
</dbReference>
<dbReference type="SUPFAM" id="SSF46785">
    <property type="entry name" value="Winged helix' DNA-binding domain"/>
    <property type="match status" value="1"/>
</dbReference>
<gene>
    <name evidence="5" type="ORF">H0484_07470</name>
</gene>
<evidence type="ECO:0000259" key="4">
    <source>
        <dbReference type="PROSITE" id="PS50949"/>
    </source>
</evidence>
<dbReference type="PANTHER" id="PTHR43537">
    <property type="entry name" value="TRANSCRIPTIONAL REGULATOR, GNTR FAMILY"/>
    <property type="match status" value="1"/>
</dbReference>
<dbReference type="InterPro" id="IPR036390">
    <property type="entry name" value="WH_DNA-bd_sf"/>
</dbReference>
<organism evidence="5 6">
    <name type="scientific">Mesopusillimonas faecipullorum</name>
    <dbReference type="NCBI Taxonomy" id="2755040"/>
    <lineage>
        <taxon>Bacteria</taxon>
        <taxon>Pseudomonadati</taxon>
        <taxon>Pseudomonadota</taxon>
        <taxon>Betaproteobacteria</taxon>
        <taxon>Burkholderiales</taxon>
        <taxon>Alcaligenaceae</taxon>
        <taxon>Mesopusillimonas</taxon>
    </lineage>
</organism>
<dbReference type="Gene3D" id="1.10.10.10">
    <property type="entry name" value="Winged helix-like DNA-binding domain superfamily/Winged helix DNA-binding domain"/>
    <property type="match status" value="1"/>
</dbReference>
<dbReference type="SMART" id="SM00345">
    <property type="entry name" value="HTH_GNTR"/>
    <property type="match status" value="1"/>
</dbReference>
<proteinExistence type="predicted"/>
<dbReference type="Pfam" id="PF07729">
    <property type="entry name" value="FCD"/>
    <property type="match status" value="1"/>
</dbReference>
<dbReference type="InterPro" id="IPR011711">
    <property type="entry name" value="GntR_C"/>
</dbReference>
<accession>A0ABS8CC24</accession>
<dbReference type="InterPro" id="IPR000524">
    <property type="entry name" value="Tscrpt_reg_HTH_GntR"/>
</dbReference>
<keyword evidence="1" id="KW-0805">Transcription regulation</keyword>
<evidence type="ECO:0000313" key="5">
    <source>
        <dbReference type="EMBL" id="MCB5363586.1"/>
    </source>
</evidence>
<dbReference type="PANTHER" id="PTHR43537:SF49">
    <property type="entry name" value="TRANSCRIPTIONAL REGULATORY PROTEIN"/>
    <property type="match status" value="1"/>
</dbReference>
<dbReference type="InterPro" id="IPR036388">
    <property type="entry name" value="WH-like_DNA-bd_sf"/>
</dbReference>
<dbReference type="InterPro" id="IPR008920">
    <property type="entry name" value="TF_FadR/GntR_C"/>
</dbReference>
<evidence type="ECO:0000256" key="1">
    <source>
        <dbReference type="ARBA" id="ARBA00023015"/>
    </source>
</evidence>
<evidence type="ECO:0000313" key="6">
    <source>
        <dbReference type="Proteomes" id="UP000776983"/>
    </source>
</evidence>
<dbReference type="PROSITE" id="PS50949">
    <property type="entry name" value="HTH_GNTR"/>
    <property type="match status" value="1"/>
</dbReference>
<keyword evidence="3" id="KW-0804">Transcription</keyword>
<dbReference type="Pfam" id="PF00392">
    <property type="entry name" value="GntR"/>
    <property type="match status" value="1"/>
</dbReference>
<evidence type="ECO:0000256" key="2">
    <source>
        <dbReference type="ARBA" id="ARBA00023125"/>
    </source>
</evidence>
<dbReference type="SUPFAM" id="SSF48008">
    <property type="entry name" value="GntR ligand-binding domain-like"/>
    <property type="match status" value="1"/>
</dbReference>
<dbReference type="Proteomes" id="UP000776983">
    <property type="component" value="Unassembled WGS sequence"/>
</dbReference>
<sequence>MFTYSQNPIDKTLPPVEQAYQFILNRILSGELQPGMRVPSEAVAEALGVSRMPVRDALRSLEGDGAVSIIANRGAIVARYSPSQVTELIEMRAALEGLAARLALPNVGPLEFEELNHLRSKMAEGAAHSLADWMARHDAFHNYLTSLSRRPMLLKQTERMRVMLLPYFRRYYESSDELEIVGLEHQKIISAIEHKDPTLLEQIVRGHAMQNVDKVAALG</sequence>
<dbReference type="CDD" id="cd07377">
    <property type="entry name" value="WHTH_GntR"/>
    <property type="match status" value="1"/>
</dbReference>
<name>A0ABS8CC24_9BURK</name>
<protein>
    <submittedName>
        <fullName evidence="5">GntR family transcriptional regulator</fullName>
    </submittedName>
</protein>
<reference evidence="5 6" key="1">
    <citation type="submission" date="2020-07" db="EMBL/GenBank/DDBJ databases">
        <title>Pusillimonas sp. nov., isolated from poultry manure in Taiwan.</title>
        <authorList>
            <person name="Lin S.-Y."/>
            <person name="Tang Y.-S."/>
            <person name="Young C.-C."/>
        </authorList>
    </citation>
    <scope>NUCLEOTIDE SEQUENCE [LARGE SCALE GENOMIC DNA]</scope>
    <source>
        <strain evidence="5 6">CC-YST705</strain>
    </source>
</reference>
<evidence type="ECO:0000256" key="3">
    <source>
        <dbReference type="ARBA" id="ARBA00023163"/>
    </source>
</evidence>
<dbReference type="SMART" id="SM00895">
    <property type="entry name" value="FCD"/>
    <property type="match status" value="1"/>
</dbReference>
<comment type="caution">
    <text evidence="5">The sequence shown here is derived from an EMBL/GenBank/DDBJ whole genome shotgun (WGS) entry which is preliminary data.</text>
</comment>
<keyword evidence="6" id="KW-1185">Reference proteome</keyword>
<dbReference type="Gene3D" id="1.20.120.530">
    <property type="entry name" value="GntR ligand-binding domain-like"/>
    <property type="match status" value="1"/>
</dbReference>
<dbReference type="EMBL" id="JACDXW010000003">
    <property type="protein sequence ID" value="MCB5363586.1"/>
    <property type="molecule type" value="Genomic_DNA"/>
</dbReference>
<feature type="domain" description="HTH gntR-type" evidence="4">
    <location>
        <begin position="13"/>
        <end position="80"/>
    </location>
</feature>